<dbReference type="InterPro" id="IPR012347">
    <property type="entry name" value="Ferritin-like"/>
</dbReference>
<keyword evidence="1" id="KW-0732">Signal</keyword>
<proteinExistence type="predicted"/>
<comment type="caution">
    <text evidence="3">The sequence shown here is derived from an EMBL/GenBank/DDBJ whole genome shotgun (WGS) entry which is preliminary data.</text>
</comment>
<dbReference type="EMBL" id="JAELXS010000018">
    <property type="protein sequence ID" value="MBJ6123645.1"/>
    <property type="molecule type" value="Genomic_DNA"/>
</dbReference>
<dbReference type="Proteomes" id="UP000640426">
    <property type="component" value="Unassembled WGS sequence"/>
</dbReference>
<feature type="domain" description="DUF4142" evidence="2">
    <location>
        <begin position="21"/>
        <end position="156"/>
    </location>
</feature>
<evidence type="ECO:0000313" key="3">
    <source>
        <dbReference type="EMBL" id="MBJ6123645.1"/>
    </source>
</evidence>
<feature type="chain" id="PRO_5046658684" evidence="1">
    <location>
        <begin position="17"/>
        <end position="156"/>
    </location>
</feature>
<dbReference type="Gene3D" id="1.20.1260.10">
    <property type="match status" value="1"/>
</dbReference>
<organism evidence="3 4">
    <name type="scientific">Sphingomonas mollis</name>
    <dbReference type="NCBI Taxonomy" id="2795726"/>
    <lineage>
        <taxon>Bacteria</taxon>
        <taxon>Pseudomonadati</taxon>
        <taxon>Pseudomonadota</taxon>
        <taxon>Alphaproteobacteria</taxon>
        <taxon>Sphingomonadales</taxon>
        <taxon>Sphingomonadaceae</taxon>
        <taxon>Sphingomonas</taxon>
    </lineage>
</organism>
<evidence type="ECO:0000256" key="1">
    <source>
        <dbReference type="SAM" id="SignalP"/>
    </source>
</evidence>
<gene>
    <name evidence="3" type="ORF">JAO74_17850</name>
</gene>
<keyword evidence="4" id="KW-1185">Reference proteome</keyword>
<accession>A0ABS0XV47</accession>
<dbReference type="PANTHER" id="PTHR38593:SF1">
    <property type="entry name" value="BLR2558 PROTEIN"/>
    <property type="match status" value="1"/>
</dbReference>
<dbReference type="Pfam" id="PF13628">
    <property type="entry name" value="DUF4142"/>
    <property type="match status" value="1"/>
</dbReference>
<dbReference type="PANTHER" id="PTHR38593">
    <property type="entry name" value="BLR2558 PROTEIN"/>
    <property type="match status" value="1"/>
</dbReference>
<name>A0ABS0XV47_9SPHN</name>
<evidence type="ECO:0000259" key="2">
    <source>
        <dbReference type="Pfam" id="PF13628"/>
    </source>
</evidence>
<sequence>MSAAVAVVMIAVPATAQVMTPDEYVMTAGASDLYEITSSQVLLETSQDPRLRAFAQMMIADHSKSTADVKAAAARARVKAVPAKLTPLQQELVAELRAEQGPARDAAYIAQQKASHGQALNVQKAYAMEGTAPALKAAAATIVPVVEHHIMELKAM</sequence>
<reference evidence="4" key="1">
    <citation type="submission" date="2020-12" db="EMBL/GenBank/DDBJ databases">
        <title>Hymenobacter sp.</title>
        <authorList>
            <person name="Kim M.K."/>
        </authorList>
    </citation>
    <scope>NUCLEOTIDE SEQUENCE [LARGE SCALE GENOMIC DNA]</scope>
    <source>
        <strain evidence="4">BT553</strain>
    </source>
</reference>
<protein>
    <submittedName>
        <fullName evidence="3">DUF4142 domain-containing protein</fullName>
    </submittedName>
</protein>
<dbReference type="InterPro" id="IPR025419">
    <property type="entry name" value="DUF4142"/>
</dbReference>
<evidence type="ECO:0000313" key="4">
    <source>
        <dbReference type="Proteomes" id="UP000640426"/>
    </source>
</evidence>
<feature type="signal peptide" evidence="1">
    <location>
        <begin position="1"/>
        <end position="16"/>
    </location>
</feature>